<feature type="binding site" evidence="2">
    <location>
        <position position="98"/>
    </location>
    <ligand>
        <name>substrate</name>
    </ligand>
</feature>
<feature type="binding site" evidence="2">
    <location>
        <position position="52"/>
    </location>
    <ligand>
        <name>substrate</name>
    </ligand>
</feature>
<organism evidence="4 5">
    <name type="scientific">Gluconacetobacter sacchari DSM 12717</name>
    <dbReference type="NCBI Taxonomy" id="1307940"/>
    <lineage>
        <taxon>Bacteria</taxon>
        <taxon>Pseudomonadati</taxon>
        <taxon>Pseudomonadota</taxon>
        <taxon>Alphaproteobacteria</taxon>
        <taxon>Acetobacterales</taxon>
        <taxon>Acetobacteraceae</taxon>
        <taxon>Gluconacetobacter</taxon>
    </lineage>
</organism>
<dbReference type="NCBIfam" id="TIGR00055">
    <property type="entry name" value="uppS"/>
    <property type="match status" value="1"/>
</dbReference>
<dbReference type="InterPro" id="IPR001441">
    <property type="entry name" value="UPP_synth-like"/>
</dbReference>
<feature type="binding site" evidence="2">
    <location>
        <begin position="221"/>
        <end position="223"/>
    </location>
    <ligand>
        <name>substrate</name>
    </ligand>
</feature>
<comment type="cofactor">
    <cofactor evidence="2">
        <name>Mg(2+)</name>
        <dbReference type="ChEBI" id="CHEBI:18420"/>
    </cofactor>
    <text evidence="2">Binds 2 magnesium ions per subunit.</text>
</comment>
<accession>A0ABQ0P8J5</accession>
<feature type="binding site" evidence="2">
    <location>
        <position position="47"/>
    </location>
    <ligand>
        <name>Mg(2+)</name>
        <dbReference type="ChEBI" id="CHEBI:18420"/>
    </ligand>
</feature>
<dbReference type="EMBL" id="BAQP01000182">
    <property type="protein sequence ID" value="GBQ26692.1"/>
    <property type="molecule type" value="Genomic_DNA"/>
</dbReference>
<proteinExistence type="inferred from homology"/>
<evidence type="ECO:0000313" key="5">
    <source>
        <dbReference type="Proteomes" id="UP001060895"/>
    </source>
</evidence>
<feature type="binding site" evidence="2">
    <location>
        <begin position="92"/>
        <end position="94"/>
    </location>
    <ligand>
        <name>substrate</name>
    </ligand>
</feature>
<dbReference type="PANTHER" id="PTHR10291:SF0">
    <property type="entry name" value="DEHYDRODOLICHYL DIPHOSPHATE SYNTHASE 2"/>
    <property type="match status" value="1"/>
</dbReference>
<gene>
    <name evidence="4" type="ORF">AA12717_2446</name>
</gene>
<feature type="active site" evidence="2">
    <location>
        <position position="47"/>
    </location>
</feature>
<feature type="binding site" evidence="2">
    <location>
        <position position="234"/>
    </location>
    <ligand>
        <name>Mg(2+)</name>
        <dbReference type="ChEBI" id="CHEBI:18420"/>
    </ligand>
</feature>
<dbReference type="Pfam" id="PF01255">
    <property type="entry name" value="Prenyltransf"/>
    <property type="match status" value="1"/>
</dbReference>
<dbReference type="InterPro" id="IPR018520">
    <property type="entry name" value="UPP_synth-like_CS"/>
</dbReference>
<dbReference type="PROSITE" id="PS01066">
    <property type="entry name" value="UPP_SYNTHASE"/>
    <property type="match status" value="1"/>
</dbReference>
<name>A0ABQ0P8J5_9PROT</name>
<feature type="binding site" evidence="2">
    <location>
        <position position="60"/>
    </location>
    <ligand>
        <name>substrate</name>
    </ligand>
</feature>
<evidence type="ECO:0000256" key="1">
    <source>
        <dbReference type="ARBA" id="ARBA00022679"/>
    </source>
</evidence>
<comment type="caution">
    <text evidence="4">The sequence shown here is derived from an EMBL/GenBank/DDBJ whole genome shotgun (WGS) entry which is preliminary data.</text>
</comment>
<dbReference type="CDD" id="cd00475">
    <property type="entry name" value="Cis_IPPS"/>
    <property type="match status" value="1"/>
</dbReference>
<dbReference type="PANTHER" id="PTHR10291">
    <property type="entry name" value="DEHYDRODOLICHYL DIPHOSPHATE SYNTHASE FAMILY MEMBER"/>
    <property type="match status" value="1"/>
</dbReference>
<feature type="region of interest" description="Disordered" evidence="3">
    <location>
        <begin position="1"/>
        <end position="28"/>
    </location>
</feature>
<reference evidence="4" key="1">
    <citation type="submission" date="2013-04" db="EMBL/GenBank/DDBJ databases">
        <title>The genome sequencing project of 58 acetic acid bacteria.</title>
        <authorList>
            <person name="Okamoto-Kainuma A."/>
            <person name="Ishikawa M."/>
            <person name="Umino S."/>
            <person name="Koizumi Y."/>
            <person name="Shiwa Y."/>
            <person name="Yoshikawa H."/>
            <person name="Matsutani M."/>
            <person name="Matsushita K."/>
        </authorList>
    </citation>
    <scope>NUCLEOTIDE SEQUENCE</scope>
    <source>
        <strain evidence="4">DSM 12717</strain>
    </source>
</reference>
<dbReference type="HAMAP" id="MF_01139">
    <property type="entry name" value="ISPT"/>
    <property type="match status" value="1"/>
</dbReference>
<feature type="binding site" evidence="2">
    <location>
        <position position="215"/>
    </location>
    <ligand>
        <name>substrate</name>
    </ligand>
</feature>
<dbReference type="InterPro" id="IPR036424">
    <property type="entry name" value="UPP_synth-like_sf"/>
</dbReference>
<feature type="binding site" evidence="2">
    <location>
        <begin position="48"/>
        <end position="51"/>
    </location>
    <ligand>
        <name>substrate</name>
    </ligand>
</feature>
<dbReference type="SUPFAM" id="SSF64005">
    <property type="entry name" value="Undecaprenyl diphosphate synthase"/>
    <property type="match status" value="1"/>
</dbReference>
<dbReference type="Proteomes" id="UP001060895">
    <property type="component" value="Unassembled WGS sequence"/>
</dbReference>
<dbReference type="EC" id="2.5.1.-" evidence="2"/>
<feature type="binding site" evidence="2">
    <location>
        <position position="96"/>
    </location>
    <ligand>
        <name>substrate</name>
    </ligand>
</feature>
<protein>
    <recommendedName>
        <fullName evidence="2">Isoprenyl transferase</fullName>
        <ecNumber evidence="2">2.5.1.-</ecNumber>
    </recommendedName>
</protein>
<feature type="binding site" evidence="2">
    <location>
        <position position="64"/>
    </location>
    <ligand>
        <name>substrate</name>
    </ligand>
</feature>
<dbReference type="Gene3D" id="3.40.1180.10">
    <property type="entry name" value="Decaprenyl diphosphate synthase-like"/>
    <property type="match status" value="1"/>
</dbReference>
<evidence type="ECO:0000313" key="4">
    <source>
        <dbReference type="EMBL" id="GBQ26692.1"/>
    </source>
</evidence>
<comment type="function">
    <text evidence="2">Catalyzes the condensation of isopentenyl diphosphate (IPP) with allylic pyrophosphates generating different type of terpenoids.</text>
</comment>
<keyword evidence="1 2" id="KW-0808">Transferase</keyword>
<keyword evidence="5" id="KW-1185">Reference proteome</keyword>
<keyword evidence="2" id="KW-0479">Metal-binding</keyword>
<evidence type="ECO:0000256" key="2">
    <source>
        <dbReference type="HAMAP-Rule" id="MF_01139"/>
    </source>
</evidence>
<sequence>MTIGSVPGPAAGTPDTQALPTPPLDAVNRERGGAVAVPPGHVALIMDGNGRWARARGLPRAAGHSAGAEAVRRCVHAAIKRGVGYLTLYAFSSENWRRAPDEVADLTSLLRYYLRHKVAELSREGVRIRIIGDLSRFDDDVRAEAKRAEDLTAGNRRLTLVLALSYGGRADIVQAARQVALAVRDGALDADRLDEALFGRFLLTADLPDPDLIIRTSGECRLSNFLLWQSAYAELVFLDTFWPDFNEQHFDAALDMFARRERRFGARPRL</sequence>
<keyword evidence="2" id="KW-0460">Magnesium</keyword>
<evidence type="ECO:0000256" key="3">
    <source>
        <dbReference type="SAM" id="MobiDB-lite"/>
    </source>
</evidence>
<comment type="subunit">
    <text evidence="2">Homodimer.</text>
</comment>
<feature type="active site" description="Proton acceptor" evidence="2">
    <location>
        <position position="95"/>
    </location>
</feature>
<comment type="similarity">
    <text evidence="2">Belongs to the UPP synthase family.</text>
</comment>